<dbReference type="AlphaFoldDB" id="A0AAD6UU13"/>
<name>A0AAD6UU13_9AGAR</name>
<organism evidence="1 2">
    <name type="scientific">Mycena pura</name>
    <dbReference type="NCBI Taxonomy" id="153505"/>
    <lineage>
        <taxon>Eukaryota</taxon>
        <taxon>Fungi</taxon>
        <taxon>Dikarya</taxon>
        <taxon>Basidiomycota</taxon>
        <taxon>Agaricomycotina</taxon>
        <taxon>Agaricomycetes</taxon>
        <taxon>Agaricomycetidae</taxon>
        <taxon>Agaricales</taxon>
        <taxon>Marasmiineae</taxon>
        <taxon>Mycenaceae</taxon>
        <taxon>Mycena</taxon>
    </lineage>
</organism>
<accession>A0AAD6UU13</accession>
<proteinExistence type="predicted"/>
<gene>
    <name evidence="1" type="ORF">GGX14DRAFT_382303</name>
</gene>
<evidence type="ECO:0000313" key="1">
    <source>
        <dbReference type="EMBL" id="KAJ7190325.1"/>
    </source>
</evidence>
<sequence>LRQMFTRFLEGAKSTWIQFSSGLAHGGLIDGLGDDEKGRGWLPATNEGGLGSFIVYMRNNPTAVLVIHNGLAMLRNETEKIVHDWFMPEDHPYVMQTGLERKSKRSQMGYNQRILAEKAQKVATSLESF</sequence>
<reference evidence="1" key="1">
    <citation type="submission" date="2023-03" db="EMBL/GenBank/DDBJ databases">
        <title>Massive genome expansion in bonnet fungi (Mycena s.s.) driven by repeated elements and novel gene families across ecological guilds.</title>
        <authorList>
            <consortium name="Lawrence Berkeley National Laboratory"/>
            <person name="Harder C.B."/>
            <person name="Miyauchi S."/>
            <person name="Viragh M."/>
            <person name="Kuo A."/>
            <person name="Thoen E."/>
            <person name="Andreopoulos B."/>
            <person name="Lu D."/>
            <person name="Skrede I."/>
            <person name="Drula E."/>
            <person name="Henrissat B."/>
            <person name="Morin E."/>
            <person name="Kohler A."/>
            <person name="Barry K."/>
            <person name="LaButti K."/>
            <person name="Morin E."/>
            <person name="Salamov A."/>
            <person name="Lipzen A."/>
            <person name="Mereny Z."/>
            <person name="Hegedus B."/>
            <person name="Baldrian P."/>
            <person name="Stursova M."/>
            <person name="Weitz H."/>
            <person name="Taylor A."/>
            <person name="Grigoriev I.V."/>
            <person name="Nagy L.G."/>
            <person name="Martin F."/>
            <person name="Kauserud H."/>
        </authorList>
    </citation>
    <scope>NUCLEOTIDE SEQUENCE</scope>
    <source>
        <strain evidence="1">9144</strain>
    </source>
</reference>
<protein>
    <submittedName>
        <fullName evidence="1">Uncharacterized protein</fullName>
    </submittedName>
</protein>
<keyword evidence="2" id="KW-1185">Reference proteome</keyword>
<dbReference type="Proteomes" id="UP001219525">
    <property type="component" value="Unassembled WGS sequence"/>
</dbReference>
<dbReference type="EMBL" id="JARJCW010000152">
    <property type="protein sequence ID" value="KAJ7190325.1"/>
    <property type="molecule type" value="Genomic_DNA"/>
</dbReference>
<feature type="non-terminal residue" evidence="1">
    <location>
        <position position="1"/>
    </location>
</feature>
<comment type="caution">
    <text evidence="1">The sequence shown here is derived from an EMBL/GenBank/DDBJ whole genome shotgun (WGS) entry which is preliminary data.</text>
</comment>
<evidence type="ECO:0000313" key="2">
    <source>
        <dbReference type="Proteomes" id="UP001219525"/>
    </source>
</evidence>